<feature type="domain" description="Helix-hairpin-helix DNA-binding motif class 1" evidence="2">
    <location>
        <begin position="189"/>
        <end position="208"/>
    </location>
</feature>
<comment type="caution">
    <text evidence="3">The sequence shown here is derived from an EMBL/GenBank/DDBJ whole genome shotgun (WGS) entry which is preliminary data.</text>
</comment>
<dbReference type="InterPro" id="IPR019554">
    <property type="entry name" value="Soluble_ligand-bd"/>
</dbReference>
<dbReference type="Proteomes" id="UP001198151">
    <property type="component" value="Unassembled WGS sequence"/>
</dbReference>
<sequence length="241" mass="24531">MRDNRKKKDTARFVAAVLLLTAAACLSGCTGGAEEKGLEEIALSDSASAESDGSSGETEHASSENDGASADTGEENDGTPGETPAKEKAQGGTAFVFVSGAVNAPGVYELAPDARVYEAIELAGGLTAEADADAVNQAETVSDGEQIYIPTKEETQAQGGTSAVISGAGGAESTSASGGKVNINTAGKEELMTLTGIGEAKAQSILDYREKNGPFGSIEELMEIEGIKEGVFSKIKEDITV</sequence>
<gene>
    <name evidence="3" type="ORF">LKD70_02465</name>
</gene>
<proteinExistence type="predicted"/>
<name>A0ABS8FUV4_9FIRM</name>
<feature type="compositionally biased region" description="Low complexity" evidence="1">
    <location>
        <begin position="44"/>
        <end position="56"/>
    </location>
</feature>
<dbReference type="NCBIfam" id="TIGR00426">
    <property type="entry name" value="competence protein ComEA helix-hairpin-helix repeat region"/>
    <property type="match status" value="1"/>
</dbReference>
<dbReference type="InterPro" id="IPR003583">
    <property type="entry name" value="Hlx-hairpin-Hlx_DNA-bd_motif"/>
</dbReference>
<dbReference type="Gene3D" id="3.10.560.10">
    <property type="entry name" value="Outer membrane lipoprotein wza domain like"/>
    <property type="match status" value="1"/>
</dbReference>
<feature type="domain" description="Helix-hairpin-helix DNA-binding motif class 1" evidence="2">
    <location>
        <begin position="219"/>
        <end position="238"/>
    </location>
</feature>
<evidence type="ECO:0000313" key="4">
    <source>
        <dbReference type="Proteomes" id="UP001198151"/>
    </source>
</evidence>
<evidence type="ECO:0000259" key="2">
    <source>
        <dbReference type="SMART" id="SM00278"/>
    </source>
</evidence>
<keyword evidence="4" id="KW-1185">Reference proteome</keyword>
<dbReference type="InterPro" id="IPR004509">
    <property type="entry name" value="Competence_ComEA_HhH"/>
</dbReference>
<dbReference type="Gene3D" id="1.10.150.280">
    <property type="entry name" value="AF1531-like domain"/>
    <property type="match status" value="1"/>
</dbReference>
<feature type="region of interest" description="Disordered" evidence="1">
    <location>
        <begin position="40"/>
        <end position="89"/>
    </location>
</feature>
<organism evidence="3 4">
    <name type="scientific">Ruminococcus turbiniformis</name>
    <dbReference type="NCBI Taxonomy" id="2881258"/>
    <lineage>
        <taxon>Bacteria</taxon>
        <taxon>Bacillati</taxon>
        <taxon>Bacillota</taxon>
        <taxon>Clostridia</taxon>
        <taxon>Eubacteriales</taxon>
        <taxon>Oscillospiraceae</taxon>
        <taxon>Ruminococcus</taxon>
    </lineage>
</organism>
<reference evidence="3 4" key="1">
    <citation type="submission" date="2021-10" db="EMBL/GenBank/DDBJ databases">
        <title>Anaerobic single-cell dispensing facilitates the cultivation of human gut bacteria.</title>
        <authorList>
            <person name="Afrizal A."/>
        </authorList>
    </citation>
    <scope>NUCLEOTIDE SEQUENCE [LARGE SCALE GENOMIC DNA]</scope>
    <source>
        <strain evidence="3 4">CLA-AA-H200</strain>
    </source>
</reference>
<dbReference type="Pfam" id="PF10531">
    <property type="entry name" value="SLBB"/>
    <property type="match status" value="1"/>
</dbReference>
<dbReference type="PROSITE" id="PS51257">
    <property type="entry name" value="PROKAR_LIPOPROTEIN"/>
    <property type="match status" value="1"/>
</dbReference>
<dbReference type="PANTHER" id="PTHR21180">
    <property type="entry name" value="ENDONUCLEASE/EXONUCLEASE/PHOSPHATASE FAMILY DOMAIN-CONTAINING PROTEIN 1"/>
    <property type="match status" value="1"/>
</dbReference>
<dbReference type="SUPFAM" id="SSF47781">
    <property type="entry name" value="RuvA domain 2-like"/>
    <property type="match status" value="1"/>
</dbReference>
<dbReference type="RefSeq" id="WP_227706475.1">
    <property type="nucleotide sequence ID" value="NZ_JAJEQX010000003.1"/>
</dbReference>
<dbReference type="PANTHER" id="PTHR21180:SF32">
    <property type="entry name" value="ENDONUCLEASE_EXONUCLEASE_PHOSPHATASE FAMILY DOMAIN-CONTAINING PROTEIN 1"/>
    <property type="match status" value="1"/>
</dbReference>
<dbReference type="EMBL" id="JAJEQX010000003">
    <property type="protein sequence ID" value="MCC2253314.1"/>
    <property type="molecule type" value="Genomic_DNA"/>
</dbReference>
<dbReference type="InterPro" id="IPR010994">
    <property type="entry name" value="RuvA_2-like"/>
</dbReference>
<dbReference type="SMART" id="SM00278">
    <property type="entry name" value="HhH1"/>
    <property type="match status" value="2"/>
</dbReference>
<evidence type="ECO:0000313" key="3">
    <source>
        <dbReference type="EMBL" id="MCC2253314.1"/>
    </source>
</evidence>
<evidence type="ECO:0000256" key="1">
    <source>
        <dbReference type="SAM" id="MobiDB-lite"/>
    </source>
</evidence>
<accession>A0ABS8FUV4</accession>
<dbReference type="Pfam" id="PF12836">
    <property type="entry name" value="HHH_3"/>
    <property type="match status" value="1"/>
</dbReference>
<dbReference type="InterPro" id="IPR051675">
    <property type="entry name" value="Endo/Exo/Phosphatase_dom_1"/>
</dbReference>
<protein>
    <submittedName>
        <fullName evidence="3">Helix-hairpin-helix domain-containing protein</fullName>
    </submittedName>
</protein>